<sequence>MNRLMITIIKTKTMITTKTFIVCMTVLTSFFFLPAEGAVRNRHKKKEVKTDTAVTKNKYDELLNKAKTAEGMIKIHTVGNDYYFEIADSLLGRDILIVNKVSGVPGALNDAGLNKGMEYDDKIVRFYKDEALNKVWVTTYDPRVSVPEGDAISQSVKDNYRESVIEYFPIEAYGKDSTTVVFKVNKIFDGSEKSINDLYNSISLGTSVKRDLSKILSVKVFPKNVVVKALMTTQVTDGAVSVPLTVETTTNLVLLDKEPMKPRFADPRVGFFSTERIYFNDKQQAVERRELVHRWRLEPKPEDVEKYKRGELVEPVKQIVFYIDPATPKQWREEIIAGVYDWQAAFEAAGFKNAVVAKEVPADATDFDIEDVRYSVITYAASEQANAMGPSVVDPRSGEIIEADVVWWHNVMSLLHTWMRVQTAAIDPSVRGNKLSDEHMASAIRFVSSHEVGHTFGLKHNMGASSSFPVDSLRSPEFTSKMGGTASSIMDYARFNYVAQPEDGVTEITPKIGMYDKFAIRWAYRWLDVATPQEELPVLNDWIREHEGDPMYWYGEQQDPRDPIDPRSQDEDLGDDIVKANRYGIKNLKRIVPHIQEWTEEEGQGYFEAGKLLMAVINQWKMYGDHVTANVGGIYINNPVKGSSEDRYIPVPKGIQKESVKYLIEEVFTVPEWLFGAEVWKKSYPIQSGVEYSPYTVVRELQYATFYNLLKDDRLMRMYDAEATLGREKCYTPEELFADLHKAVFKGTLAGRSLSVYERMAQKNYIDAIIVSSNKAVEKTTKKALRGDETGCCFASRRPAFTLDLQEDVRIRVLHFYSMGRVSEAVSVKRGELLKVLKLAENRRATGDVATRHHYEDLIIRVKEALNMR</sequence>
<evidence type="ECO:0000259" key="3">
    <source>
        <dbReference type="Pfam" id="PF17162"/>
    </source>
</evidence>
<evidence type="ECO:0000313" key="6">
    <source>
        <dbReference type="Proteomes" id="UP000031937"/>
    </source>
</evidence>
<dbReference type="SUPFAM" id="SSF55486">
    <property type="entry name" value="Metalloproteases ('zincins'), catalytic domain"/>
    <property type="match status" value="1"/>
</dbReference>
<feature type="domain" description="DUF5117" evidence="2">
    <location>
        <begin position="116"/>
        <end position="300"/>
    </location>
</feature>
<dbReference type="Pfam" id="PF17148">
    <property type="entry name" value="DUF5117"/>
    <property type="match status" value="1"/>
</dbReference>
<keyword evidence="5" id="KW-0645">Protease</keyword>
<accession>A0A0C3MLI4</accession>
<dbReference type="InterPro" id="IPR033413">
    <property type="entry name" value="DUF5117"/>
</dbReference>
<evidence type="ECO:0000313" key="7">
    <source>
        <dbReference type="Proteomes" id="UP000031980"/>
    </source>
</evidence>
<dbReference type="InterPro" id="IPR032534">
    <property type="entry name" value="EcxA_zinc-bd"/>
</dbReference>
<dbReference type="InterPro" id="IPR033428">
    <property type="entry name" value="DUF5118"/>
</dbReference>
<dbReference type="Pfam" id="PF17162">
    <property type="entry name" value="DUF5118"/>
    <property type="match status" value="1"/>
</dbReference>
<keyword evidence="5" id="KW-0378">Hydrolase</keyword>
<protein>
    <submittedName>
        <fullName evidence="5">Metalloprotease</fullName>
    </submittedName>
</protein>
<dbReference type="Proteomes" id="UP000031937">
    <property type="component" value="Unassembled WGS sequence"/>
</dbReference>
<comment type="caution">
    <text evidence="5">The sequence shown here is derived from an EMBL/GenBank/DDBJ whole genome shotgun (WGS) entry which is preliminary data.</text>
</comment>
<keyword evidence="7" id="KW-1185">Reference proteome</keyword>
<reference evidence="5 7" key="1">
    <citation type="submission" date="2014-07" db="EMBL/GenBank/DDBJ databases">
        <title>Porphyromonadaceae bacterium OUH 308042 = ATCC BAA-2681 = DSM 28342 draft genome.</title>
        <authorList>
            <person name="Sydenham T.V."/>
            <person name="Hasman H."/>
            <person name="Justensen U.S."/>
        </authorList>
    </citation>
    <scope>NUCLEOTIDE SEQUENCE [LARGE SCALE GENOMIC DNA]</scope>
    <source>
        <strain evidence="5 7">OUH 308042</strain>
    </source>
</reference>
<dbReference type="EMBL" id="JPIU01000013">
    <property type="protein sequence ID" value="KIO47593.1"/>
    <property type="molecule type" value="Genomic_DNA"/>
</dbReference>
<evidence type="ECO:0000259" key="2">
    <source>
        <dbReference type="Pfam" id="PF17148"/>
    </source>
</evidence>
<dbReference type="PANTHER" id="PTHR38478:SF1">
    <property type="entry name" value="ZINC DEPENDENT METALLOPROTEASE DOMAIN LIPOPROTEIN"/>
    <property type="match status" value="1"/>
</dbReference>
<evidence type="ECO:0000259" key="1">
    <source>
        <dbReference type="Pfam" id="PF16313"/>
    </source>
</evidence>
<dbReference type="PANTHER" id="PTHR38478">
    <property type="entry name" value="PEPTIDASE M1A AND M12B"/>
    <property type="match status" value="1"/>
</dbReference>
<dbReference type="EMBL" id="JPIT01000006">
    <property type="protein sequence ID" value="KIO47406.1"/>
    <property type="molecule type" value="Genomic_DNA"/>
</dbReference>
<reference evidence="4 6" key="2">
    <citation type="submission" date="2014-07" db="EMBL/GenBank/DDBJ databases">
        <title>Porphyromonadaceae bacterium OUH 334697 = ATCC BAA-2682 = DSM 28341 draft genome.</title>
        <authorList>
            <person name="Sydenham T.V."/>
            <person name="Hasman H."/>
            <person name="Justesen U.S."/>
        </authorList>
    </citation>
    <scope>NUCLEOTIDE SEQUENCE [LARGE SCALE GENOMIC DNA]</scope>
    <source>
        <strain evidence="4 6">OUH 334697</strain>
    </source>
</reference>
<dbReference type="GO" id="GO:0006508">
    <property type="term" value="P:proteolysis"/>
    <property type="evidence" value="ECO:0007669"/>
    <property type="project" value="UniProtKB-KW"/>
</dbReference>
<evidence type="ECO:0000313" key="4">
    <source>
        <dbReference type="EMBL" id="KIO47406.1"/>
    </source>
</evidence>
<organism evidence="5 7">
    <name type="scientific">Sanguibacteroides justesenii</name>
    <dbReference type="NCBI Taxonomy" id="1547597"/>
    <lineage>
        <taxon>Bacteria</taxon>
        <taxon>Pseudomonadati</taxon>
        <taxon>Bacteroidota</taxon>
        <taxon>Bacteroidia</taxon>
        <taxon>Bacteroidales</taxon>
        <taxon>Porphyromonadaceae</taxon>
        <taxon>Sanguibacteroides</taxon>
    </lineage>
</organism>
<feature type="domain" description="DUF5118" evidence="3">
    <location>
        <begin position="57"/>
        <end position="103"/>
    </location>
</feature>
<keyword evidence="5" id="KW-0482">Metalloprotease</keyword>
<dbReference type="GO" id="GO:0008237">
    <property type="term" value="F:metallopeptidase activity"/>
    <property type="evidence" value="ECO:0007669"/>
    <property type="project" value="UniProtKB-KW"/>
</dbReference>
<dbReference type="CDD" id="cd04276">
    <property type="entry name" value="ZnMc_MMP_like_2"/>
    <property type="match status" value="1"/>
</dbReference>
<dbReference type="Proteomes" id="UP000031980">
    <property type="component" value="Unassembled WGS sequence"/>
</dbReference>
<evidence type="ECO:0000313" key="5">
    <source>
        <dbReference type="EMBL" id="KIO47593.1"/>
    </source>
</evidence>
<proteinExistence type="predicted"/>
<name>A0A0C3MLI4_9PORP</name>
<dbReference type="InterPro" id="IPR034032">
    <property type="entry name" value="Zn_MMP-like_bac"/>
</dbReference>
<dbReference type="Pfam" id="PF16313">
    <property type="entry name" value="DUF4953"/>
    <property type="match status" value="1"/>
</dbReference>
<feature type="domain" description="EcxA zinc-binding" evidence="1">
    <location>
        <begin position="434"/>
        <end position="748"/>
    </location>
</feature>
<dbReference type="AlphaFoldDB" id="A0A0C3MLI4"/>
<gene>
    <name evidence="5" type="ORF">BA92_00220</name>
    <name evidence="4" type="ORF">IE90_00065</name>
</gene>